<gene>
    <name evidence="1" type="ORF">HMPREF3213_03099</name>
</gene>
<protein>
    <submittedName>
        <fullName evidence="1">Uncharacterized protein</fullName>
    </submittedName>
</protein>
<evidence type="ECO:0000313" key="1">
    <source>
        <dbReference type="EMBL" id="KWZ78164.1"/>
    </source>
</evidence>
<dbReference type="AlphaFoldDB" id="A0A133KFG3"/>
<dbReference type="PATRIC" id="fig|1398.22.peg.3103"/>
<dbReference type="Proteomes" id="UP000070376">
    <property type="component" value="Unassembled WGS sequence"/>
</dbReference>
<accession>A0A133KFG3</accession>
<comment type="caution">
    <text evidence="1">The sequence shown here is derived from an EMBL/GenBank/DDBJ whole genome shotgun (WGS) entry which is preliminary data.</text>
</comment>
<reference evidence="2" key="1">
    <citation type="submission" date="2016-01" db="EMBL/GenBank/DDBJ databases">
        <authorList>
            <person name="Mitreva M."/>
            <person name="Pepin K.H."/>
            <person name="Mihindukulasuriya K.A."/>
            <person name="Fulton R."/>
            <person name="Fronick C."/>
            <person name="O'Laughlin M."/>
            <person name="Miner T."/>
            <person name="Herter B."/>
            <person name="Rosa B.A."/>
            <person name="Cordes M."/>
            <person name="Tomlinson C."/>
            <person name="Wollam A."/>
            <person name="Palsikar V.B."/>
            <person name="Mardis E.R."/>
            <person name="Wilson R.K."/>
        </authorList>
    </citation>
    <scope>NUCLEOTIDE SEQUENCE [LARGE SCALE GENOMIC DNA]</scope>
    <source>
        <strain evidence="2">GED7749B</strain>
    </source>
</reference>
<sequence>MYFYFMIKYWQMEIKKLSFLKFHAGPFLKHPAKKIIYIFFVLYPICCRNSRQNFLNTYSLLDNFMTKR</sequence>
<evidence type="ECO:0000313" key="2">
    <source>
        <dbReference type="Proteomes" id="UP000070376"/>
    </source>
</evidence>
<name>A0A133KFG3_HEYCO</name>
<proteinExistence type="predicted"/>
<dbReference type="EMBL" id="LRPN01000150">
    <property type="protein sequence ID" value="KWZ78164.1"/>
    <property type="molecule type" value="Genomic_DNA"/>
</dbReference>
<organism evidence="1 2">
    <name type="scientific">Heyndrickxia coagulans</name>
    <name type="common">Weizmannia coagulans</name>
    <dbReference type="NCBI Taxonomy" id="1398"/>
    <lineage>
        <taxon>Bacteria</taxon>
        <taxon>Bacillati</taxon>
        <taxon>Bacillota</taxon>
        <taxon>Bacilli</taxon>
        <taxon>Bacillales</taxon>
        <taxon>Bacillaceae</taxon>
        <taxon>Heyndrickxia</taxon>
    </lineage>
</organism>